<evidence type="ECO:0000256" key="1">
    <source>
        <dbReference type="SAM" id="Phobius"/>
    </source>
</evidence>
<accession>A0ABT9PWQ0</accession>
<sequence length="163" mass="17995">MDLPKLLLIFVAAVFLLLGLFLPIMRFDSFYFFTKTPSLIGIVSSLWVGGDILLALLVGGFSILFPILKLAVLAVGALRGEGQLKRSRLGRLMPHLSKWSMMDVMLVAIVVFAAKTSGLAEAITQPGLWFYAGSTLISAALLPLWERHALMKRRLKKQNPSRP</sequence>
<gene>
    <name evidence="2" type="ORF">J2T09_003685</name>
</gene>
<dbReference type="InterPro" id="IPR007498">
    <property type="entry name" value="PqiA-like"/>
</dbReference>
<evidence type="ECO:0000313" key="3">
    <source>
        <dbReference type="Proteomes" id="UP001241472"/>
    </source>
</evidence>
<dbReference type="RefSeq" id="WP_306837231.1">
    <property type="nucleotide sequence ID" value="NZ_JAUSRF010000012.1"/>
</dbReference>
<keyword evidence="1" id="KW-0472">Membrane</keyword>
<keyword evidence="1" id="KW-0812">Transmembrane</keyword>
<name>A0ABT9PWQ0_9HYPH</name>
<protein>
    <submittedName>
        <fullName evidence="2">Paraquat-inducible protein A</fullName>
    </submittedName>
</protein>
<dbReference type="EMBL" id="JAUSRF010000012">
    <property type="protein sequence ID" value="MDP9838913.1"/>
    <property type="molecule type" value="Genomic_DNA"/>
</dbReference>
<feature type="transmembrane region" description="Helical" evidence="1">
    <location>
        <begin position="128"/>
        <end position="145"/>
    </location>
</feature>
<feature type="transmembrane region" description="Helical" evidence="1">
    <location>
        <begin position="54"/>
        <end position="78"/>
    </location>
</feature>
<evidence type="ECO:0000313" key="2">
    <source>
        <dbReference type="EMBL" id="MDP9838913.1"/>
    </source>
</evidence>
<dbReference type="Proteomes" id="UP001241472">
    <property type="component" value="Unassembled WGS sequence"/>
</dbReference>
<proteinExistence type="predicted"/>
<feature type="transmembrane region" description="Helical" evidence="1">
    <location>
        <begin position="6"/>
        <end position="23"/>
    </location>
</feature>
<dbReference type="Pfam" id="PF04403">
    <property type="entry name" value="PqiA"/>
    <property type="match status" value="1"/>
</dbReference>
<keyword evidence="3" id="KW-1185">Reference proteome</keyword>
<feature type="transmembrane region" description="Helical" evidence="1">
    <location>
        <begin position="99"/>
        <end position="116"/>
    </location>
</feature>
<reference evidence="2 3" key="1">
    <citation type="submission" date="2023-07" db="EMBL/GenBank/DDBJ databases">
        <title>Sorghum-associated microbial communities from plants grown in Nebraska, USA.</title>
        <authorList>
            <person name="Schachtman D."/>
        </authorList>
    </citation>
    <scope>NUCLEOTIDE SEQUENCE [LARGE SCALE GENOMIC DNA]</scope>
    <source>
        <strain evidence="2 3">DS1307</strain>
    </source>
</reference>
<keyword evidence="1" id="KW-1133">Transmembrane helix</keyword>
<organism evidence="2 3">
    <name type="scientific">Neorhizobium huautlense</name>
    <dbReference type="NCBI Taxonomy" id="67774"/>
    <lineage>
        <taxon>Bacteria</taxon>
        <taxon>Pseudomonadati</taxon>
        <taxon>Pseudomonadota</taxon>
        <taxon>Alphaproteobacteria</taxon>
        <taxon>Hyphomicrobiales</taxon>
        <taxon>Rhizobiaceae</taxon>
        <taxon>Rhizobium/Agrobacterium group</taxon>
        <taxon>Neorhizobium</taxon>
    </lineage>
</organism>
<comment type="caution">
    <text evidence="2">The sequence shown here is derived from an EMBL/GenBank/DDBJ whole genome shotgun (WGS) entry which is preliminary data.</text>
</comment>